<dbReference type="HAMAP" id="MF_00176">
    <property type="entry name" value="Ser_tRNA_synth_type1"/>
    <property type="match status" value="1"/>
</dbReference>
<feature type="binding site" evidence="7">
    <location>
        <position position="258"/>
    </location>
    <ligand>
        <name>L-serine</name>
        <dbReference type="ChEBI" id="CHEBI:33384"/>
    </ligand>
</feature>
<evidence type="ECO:0000256" key="7">
    <source>
        <dbReference type="PIRSR" id="PIRSR001529-1"/>
    </source>
</evidence>
<dbReference type="InterPro" id="IPR042103">
    <property type="entry name" value="SerRS_1_N_sf"/>
</dbReference>
<comment type="subcellular location">
    <subcellularLocation>
        <location evidence="6">Cytoplasm</location>
    </subcellularLocation>
</comment>
<dbReference type="PANTHER" id="PTHR11778">
    <property type="entry name" value="SERYL-TRNA SYNTHETASE"/>
    <property type="match status" value="1"/>
</dbReference>
<dbReference type="UniPathway" id="UPA00906">
    <property type="reaction ID" value="UER00895"/>
</dbReference>
<gene>
    <name evidence="6" type="primary">serS</name>
    <name evidence="11" type="ORF">apy_02040</name>
</gene>
<comment type="pathway">
    <text evidence="6">Aminoacyl-tRNA biosynthesis; selenocysteinyl-tRNA(Sec) biosynthesis; L-seryl-tRNA(Sec) from L-serine and tRNA(Sec): step 1/1.</text>
</comment>
<organism evidence="11 12">
    <name type="scientific">Aeropyrum pernix</name>
    <dbReference type="NCBI Taxonomy" id="56636"/>
    <lineage>
        <taxon>Archaea</taxon>
        <taxon>Thermoproteota</taxon>
        <taxon>Thermoprotei</taxon>
        <taxon>Desulfurococcales</taxon>
        <taxon>Desulfurococcaceae</taxon>
        <taxon>Aeropyrum</taxon>
    </lineage>
</organism>
<keyword evidence="6" id="KW-0963">Cytoplasm</keyword>
<feature type="domain" description="Aminoacyl-transfer RNA synthetases class-II family profile" evidence="10">
    <location>
        <begin position="205"/>
        <end position="437"/>
    </location>
</feature>
<comment type="catalytic activity">
    <reaction evidence="6">
        <text>tRNA(Ser) + L-serine + ATP = L-seryl-tRNA(Ser) + AMP + diphosphate + H(+)</text>
        <dbReference type="Rhea" id="RHEA:12292"/>
        <dbReference type="Rhea" id="RHEA-COMP:9669"/>
        <dbReference type="Rhea" id="RHEA-COMP:9703"/>
        <dbReference type="ChEBI" id="CHEBI:15378"/>
        <dbReference type="ChEBI" id="CHEBI:30616"/>
        <dbReference type="ChEBI" id="CHEBI:33019"/>
        <dbReference type="ChEBI" id="CHEBI:33384"/>
        <dbReference type="ChEBI" id="CHEBI:78442"/>
        <dbReference type="ChEBI" id="CHEBI:78533"/>
        <dbReference type="ChEBI" id="CHEBI:456215"/>
        <dbReference type="EC" id="6.1.1.11"/>
    </reaction>
</comment>
<feature type="binding site" evidence="6">
    <location>
        <position position="412"/>
    </location>
    <ligand>
        <name>L-serine</name>
        <dbReference type="ChEBI" id="CHEBI:33384"/>
    </ligand>
</feature>
<comment type="caution">
    <text evidence="11">The sequence shown here is derived from an EMBL/GenBank/DDBJ whole genome shotgun (WGS) entry which is preliminary data.</text>
</comment>
<dbReference type="Gene3D" id="1.10.287.40">
    <property type="entry name" value="Serine-tRNA synthetase, tRNA binding domain"/>
    <property type="match status" value="1"/>
</dbReference>
<dbReference type="PIRSF" id="PIRSF001529">
    <property type="entry name" value="Ser-tRNA-synth_IIa"/>
    <property type="match status" value="1"/>
</dbReference>
<dbReference type="SUPFAM" id="SSF46589">
    <property type="entry name" value="tRNA-binding arm"/>
    <property type="match status" value="1"/>
</dbReference>
<feature type="coiled-coil region" evidence="9">
    <location>
        <begin position="67"/>
        <end position="108"/>
    </location>
</feature>
<dbReference type="InterPro" id="IPR002314">
    <property type="entry name" value="aa-tRNA-synt_IIb"/>
</dbReference>
<keyword evidence="3 6" id="KW-0067">ATP-binding</keyword>
<comment type="domain">
    <text evidence="6">Consists of two distinct domains, a catalytic core and a N-terminal extension that is involved in tRNA binding.</text>
</comment>
<dbReference type="Pfam" id="PF02403">
    <property type="entry name" value="Seryl_tRNA_N"/>
    <property type="match status" value="1"/>
</dbReference>
<dbReference type="PRINTS" id="PR00981">
    <property type="entry name" value="TRNASYNTHSER"/>
</dbReference>
<keyword evidence="4 6" id="KW-0648">Protein biosynthesis</keyword>
<keyword evidence="9" id="KW-0175">Coiled coil</keyword>
<evidence type="ECO:0000259" key="10">
    <source>
        <dbReference type="PROSITE" id="PS50862"/>
    </source>
</evidence>
<evidence type="ECO:0000256" key="9">
    <source>
        <dbReference type="SAM" id="Coils"/>
    </source>
</evidence>
<dbReference type="NCBIfam" id="TIGR00414">
    <property type="entry name" value="serS"/>
    <property type="match status" value="1"/>
</dbReference>
<evidence type="ECO:0000256" key="5">
    <source>
        <dbReference type="ARBA" id="ARBA00023146"/>
    </source>
</evidence>
<feature type="site" description="Important for serine binding" evidence="7">
    <location>
        <position position="412"/>
    </location>
</feature>
<evidence type="ECO:0000256" key="6">
    <source>
        <dbReference type="HAMAP-Rule" id="MF_00176"/>
    </source>
</evidence>
<feature type="binding site" evidence="8">
    <location>
        <begin position="305"/>
        <end position="308"/>
    </location>
    <ligand>
        <name>ATP</name>
        <dbReference type="ChEBI" id="CHEBI:30616"/>
    </ligand>
</feature>
<feature type="binding site" evidence="7">
    <location>
        <position position="410"/>
    </location>
    <ligand>
        <name>L-serine</name>
        <dbReference type="ChEBI" id="CHEBI:33384"/>
    </ligand>
</feature>
<protein>
    <recommendedName>
        <fullName evidence="6">Serine--tRNA ligase</fullName>
        <ecNumber evidence="6">6.1.1.11</ecNumber>
    </recommendedName>
    <alternativeName>
        <fullName evidence="6">Seryl-tRNA synthetase</fullName>
        <shortName evidence="6">SerRS</shortName>
    </alternativeName>
    <alternativeName>
        <fullName evidence="6">Seryl-tRNA(Ser/Sec) synthetase</fullName>
    </alternativeName>
</protein>
<dbReference type="GO" id="GO:0005737">
    <property type="term" value="C:cytoplasm"/>
    <property type="evidence" value="ECO:0007669"/>
    <property type="project" value="UniProtKB-SubCell"/>
</dbReference>
<dbReference type="InterPro" id="IPR033729">
    <property type="entry name" value="SerRS_core"/>
</dbReference>
<dbReference type="GO" id="GO:0006434">
    <property type="term" value="P:seryl-tRNA aminoacylation"/>
    <property type="evidence" value="ECO:0007669"/>
    <property type="project" value="UniProtKB-UniRule"/>
</dbReference>
<feature type="binding site" evidence="6">
    <location>
        <position position="305"/>
    </location>
    <ligand>
        <name>ATP</name>
        <dbReference type="ChEBI" id="CHEBI:30616"/>
    </ligand>
</feature>
<dbReference type="InterPro" id="IPR002317">
    <property type="entry name" value="Ser-tRNA-ligase_type_1"/>
</dbReference>
<comment type="function">
    <text evidence="6">Catalyzes the attachment of serine to tRNA(Ser). Is also able to aminoacylate tRNA(Sec) with serine, to form the misacylated tRNA L-seryl-tRNA(Sec), which will be further converted into selenocysteinyl-tRNA(Sec).</text>
</comment>
<evidence type="ECO:0000256" key="8">
    <source>
        <dbReference type="PIRSR" id="PIRSR001529-2"/>
    </source>
</evidence>
<evidence type="ECO:0000313" key="12">
    <source>
        <dbReference type="Proteomes" id="UP000291213"/>
    </source>
</evidence>
<dbReference type="InterPro" id="IPR045864">
    <property type="entry name" value="aa-tRNA-synth_II/BPL/LPL"/>
</dbReference>
<comment type="similarity">
    <text evidence="6">Belongs to the class-II aminoacyl-tRNA synthetase family. Type-1 seryl-tRNA synthetase subfamily.</text>
</comment>
<feature type="binding site" evidence="6 8">
    <location>
        <begin position="376"/>
        <end position="379"/>
    </location>
    <ligand>
        <name>ATP</name>
        <dbReference type="ChEBI" id="CHEBI:30616"/>
    </ligand>
</feature>
<feature type="binding site" evidence="6">
    <location>
        <begin position="258"/>
        <end position="260"/>
    </location>
    <ligand>
        <name>L-serine</name>
        <dbReference type="ChEBI" id="CHEBI:33384"/>
    </ligand>
</feature>
<keyword evidence="5 6" id="KW-0030">Aminoacyl-tRNA synthetase</keyword>
<evidence type="ECO:0000256" key="3">
    <source>
        <dbReference type="ARBA" id="ARBA00022840"/>
    </source>
</evidence>
<dbReference type="Pfam" id="PF00587">
    <property type="entry name" value="tRNA-synt_2b"/>
    <property type="match status" value="1"/>
</dbReference>
<evidence type="ECO:0000313" key="11">
    <source>
        <dbReference type="EMBL" id="GBF08479.1"/>
    </source>
</evidence>
<dbReference type="InterPro" id="IPR010978">
    <property type="entry name" value="tRNA-bd_arm"/>
</dbReference>
<reference evidence="11 12" key="1">
    <citation type="submission" date="2017-02" db="EMBL/GenBank/DDBJ databases">
        <title>isolation and characterization of a novel temperate virus Aeropyrum globular virus 1 infecting hyperthermophilic archaeon Aeropyrum.</title>
        <authorList>
            <person name="Yumiya M."/>
            <person name="Yoshida T."/>
            <person name="Sako Y."/>
        </authorList>
    </citation>
    <scope>NUCLEOTIDE SEQUENCE [LARGE SCALE GENOMIC DNA]</scope>
    <source>
        <strain evidence="11 12">YK1-12-2013</strain>
    </source>
</reference>
<dbReference type="GO" id="GO:0005524">
    <property type="term" value="F:ATP binding"/>
    <property type="evidence" value="ECO:0007669"/>
    <property type="project" value="UniProtKB-UniRule"/>
</dbReference>
<evidence type="ECO:0000256" key="2">
    <source>
        <dbReference type="ARBA" id="ARBA00022741"/>
    </source>
</evidence>
<dbReference type="AlphaFoldDB" id="A0A401H840"/>
<dbReference type="GO" id="GO:0016260">
    <property type="term" value="P:selenocysteine biosynthetic process"/>
    <property type="evidence" value="ECO:0007669"/>
    <property type="project" value="UniProtKB-UniRule"/>
</dbReference>
<name>A0A401H840_AERPX</name>
<evidence type="ECO:0000256" key="1">
    <source>
        <dbReference type="ARBA" id="ARBA00022598"/>
    </source>
</evidence>
<dbReference type="EMBL" id="BDMD01000007">
    <property type="protein sequence ID" value="GBF08479.1"/>
    <property type="molecule type" value="Genomic_DNA"/>
</dbReference>
<keyword evidence="2 6" id="KW-0547">Nucleotide-binding</keyword>
<keyword evidence="1 6" id="KW-0436">Ligase</keyword>
<accession>A0A401H840</accession>
<dbReference type="Gene3D" id="3.30.930.10">
    <property type="entry name" value="Bira Bifunctional Protein, Domain 2"/>
    <property type="match status" value="1"/>
</dbReference>
<dbReference type="GO" id="GO:0004828">
    <property type="term" value="F:serine-tRNA ligase activity"/>
    <property type="evidence" value="ECO:0007669"/>
    <property type="project" value="UniProtKB-UniRule"/>
</dbReference>
<feature type="binding site" evidence="6 7">
    <location>
        <position position="312"/>
    </location>
    <ligand>
        <name>L-serine</name>
        <dbReference type="ChEBI" id="CHEBI:33384"/>
    </ligand>
</feature>
<evidence type="ECO:0000256" key="4">
    <source>
        <dbReference type="ARBA" id="ARBA00022917"/>
    </source>
</evidence>
<comment type="catalytic activity">
    <reaction evidence="6">
        <text>tRNA(Sec) + L-serine + ATP = L-seryl-tRNA(Sec) + AMP + diphosphate + H(+)</text>
        <dbReference type="Rhea" id="RHEA:42580"/>
        <dbReference type="Rhea" id="RHEA-COMP:9742"/>
        <dbReference type="Rhea" id="RHEA-COMP:10128"/>
        <dbReference type="ChEBI" id="CHEBI:15378"/>
        <dbReference type="ChEBI" id="CHEBI:30616"/>
        <dbReference type="ChEBI" id="CHEBI:33019"/>
        <dbReference type="ChEBI" id="CHEBI:33384"/>
        <dbReference type="ChEBI" id="CHEBI:78442"/>
        <dbReference type="ChEBI" id="CHEBI:78533"/>
        <dbReference type="ChEBI" id="CHEBI:456215"/>
        <dbReference type="EC" id="6.1.1.11"/>
    </reaction>
</comment>
<dbReference type="InterPro" id="IPR006195">
    <property type="entry name" value="aa-tRNA-synth_II"/>
</dbReference>
<dbReference type="PROSITE" id="PS50862">
    <property type="entry name" value="AA_TRNA_LIGASE_II"/>
    <property type="match status" value="1"/>
</dbReference>
<sequence length="463" mass="53653">MYRVAGWSILELLRSNPEALKEHVRKRLMDPAIVDRAYRLDVEWRRLLTMVNEVRRRHNEITRMIAKAGSREERERLIAEAKRLLREREDLEEKLKKVEREREEALLALPNIVAPDVPVGDESATRPIEFWGKPKVWKGHVDAFREQTEAYGFKVDHEVIEWRPRGHADMMEEVLKLGDTLRAARVAGSRFYYLFEDLVFLDLALLMYAIDFMTSKGYILVLPPYMLRYNVMSRVIDLETFKDAIYEIAGEDLYLIATAEHPLAALYYNSEIYDEDLPLKLVGVSPCFRKEAGAGNRDLKGIFRVHQFHKVEQFVYSLPEESSKLHEELISNAKEIFKGLEIPFRVVNIASGDLGACAVKKYDLEAWMPAQGRYREMVSASNCTDWQAYRLGIRLVRRKGMERGYVHTLNATAVASTRTITAILENFQDEEGVVAIPRALRRYLEVFKRAPTDAIHPRRRPPA</sequence>
<dbReference type="SUPFAM" id="SSF55681">
    <property type="entry name" value="Class II aaRS and biotin synthetases"/>
    <property type="match status" value="1"/>
</dbReference>
<proteinExistence type="inferred from homology"/>
<dbReference type="Proteomes" id="UP000291213">
    <property type="component" value="Unassembled WGS sequence"/>
</dbReference>
<dbReference type="InterPro" id="IPR015866">
    <property type="entry name" value="Ser-tRNA-synth_1_N"/>
</dbReference>
<comment type="subunit">
    <text evidence="6">Homodimer. The tRNA molecule binds across the dimer.</text>
</comment>
<dbReference type="EC" id="6.1.1.11" evidence="6"/>
<feature type="binding site" evidence="6 8">
    <location>
        <begin position="289"/>
        <end position="291"/>
    </location>
    <ligand>
        <name>ATP</name>
        <dbReference type="ChEBI" id="CHEBI:30616"/>
    </ligand>
</feature>
<feature type="binding site" evidence="7">
    <location>
        <position position="289"/>
    </location>
    <ligand>
        <name>L-serine</name>
        <dbReference type="ChEBI" id="CHEBI:33384"/>
    </ligand>
</feature>
<dbReference type="CDD" id="cd00770">
    <property type="entry name" value="SerRS_core"/>
    <property type="match status" value="1"/>
</dbReference>